<reference evidence="9 10" key="1">
    <citation type="submission" date="2018-06" db="EMBL/GenBank/DDBJ databases">
        <title>Genomic Encyclopedia of Archaeal and Bacterial Type Strains, Phase II (KMG-II): from individual species to whole genera.</title>
        <authorList>
            <person name="Goeker M."/>
        </authorList>
    </citation>
    <scope>NUCLEOTIDE SEQUENCE [LARGE SCALE GENOMIC DNA]</scope>
    <source>
        <strain evidence="9 10">DSM 24525</strain>
    </source>
</reference>
<evidence type="ECO:0000256" key="1">
    <source>
        <dbReference type="ARBA" id="ARBA00004651"/>
    </source>
</evidence>
<proteinExistence type="inferred from homology"/>
<dbReference type="PANTHER" id="PTHR43163:SF6">
    <property type="entry name" value="DIPEPTIDE TRANSPORT SYSTEM PERMEASE PROTEIN DPPB-RELATED"/>
    <property type="match status" value="1"/>
</dbReference>
<keyword evidence="6 7" id="KW-0472">Membrane</keyword>
<keyword evidence="10" id="KW-1185">Reference proteome</keyword>
<feature type="transmembrane region" description="Helical" evidence="7">
    <location>
        <begin position="237"/>
        <end position="263"/>
    </location>
</feature>
<evidence type="ECO:0000313" key="10">
    <source>
        <dbReference type="Proteomes" id="UP000249688"/>
    </source>
</evidence>
<evidence type="ECO:0000256" key="7">
    <source>
        <dbReference type="RuleBase" id="RU363032"/>
    </source>
</evidence>
<evidence type="ECO:0000256" key="5">
    <source>
        <dbReference type="ARBA" id="ARBA00022989"/>
    </source>
</evidence>
<evidence type="ECO:0000256" key="3">
    <source>
        <dbReference type="ARBA" id="ARBA00022475"/>
    </source>
</evidence>
<dbReference type="GO" id="GO:0005886">
    <property type="term" value="C:plasma membrane"/>
    <property type="evidence" value="ECO:0007669"/>
    <property type="project" value="UniProtKB-SubCell"/>
</dbReference>
<dbReference type="PROSITE" id="PS50928">
    <property type="entry name" value="ABC_TM1"/>
    <property type="match status" value="1"/>
</dbReference>
<keyword evidence="2 7" id="KW-0813">Transport</keyword>
<dbReference type="SUPFAM" id="SSF161098">
    <property type="entry name" value="MetI-like"/>
    <property type="match status" value="1"/>
</dbReference>
<dbReference type="AlphaFoldDB" id="A0A2W7IZB8"/>
<gene>
    <name evidence="9" type="ORF">C8P66_11466</name>
</gene>
<comment type="caution">
    <text evidence="9">The sequence shown here is derived from an EMBL/GenBank/DDBJ whole genome shotgun (WGS) entry which is preliminary data.</text>
</comment>
<evidence type="ECO:0000256" key="2">
    <source>
        <dbReference type="ARBA" id="ARBA00022448"/>
    </source>
</evidence>
<dbReference type="Pfam" id="PF19300">
    <property type="entry name" value="BPD_transp_1_N"/>
    <property type="match status" value="1"/>
</dbReference>
<feature type="transmembrane region" description="Helical" evidence="7">
    <location>
        <begin position="283"/>
        <end position="309"/>
    </location>
</feature>
<evidence type="ECO:0000313" key="9">
    <source>
        <dbReference type="EMBL" id="PZW44777.1"/>
    </source>
</evidence>
<name>A0A2W7IZB8_9PROT</name>
<comment type="similarity">
    <text evidence="7">Belongs to the binding-protein-dependent transport system permease family.</text>
</comment>
<keyword evidence="4 7" id="KW-0812">Transmembrane</keyword>
<dbReference type="Proteomes" id="UP000249688">
    <property type="component" value="Unassembled WGS sequence"/>
</dbReference>
<dbReference type="GO" id="GO:0071916">
    <property type="term" value="F:dipeptide transmembrane transporter activity"/>
    <property type="evidence" value="ECO:0007669"/>
    <property type="project" value="TreeGrafter"/>
</dbReference>
<dbReference type="InterPro" id="IPR000515">
    <property type="entry name" value="MetI-like"/>
</dbReference>
<dbReference type="InterPro" id="IPR035906">
    <property type="entry name" value="MetI-like_sf"/>
</dbReference>
<dbReference type="PANTHER" id="PTHR43163">
    <property type="entry name" value="DIPEPTIDE TRANSPORT SYSTEM PERMEASE PROTEIN DPPB-RELATED"/>
    <property type="match status" value="1"/>
</dbReference>
<evidence type="ECO:0000259" key="8">
    <source>
        <dbReference type="PROSITE" id="PS50928"/>
    </source>
</evidence>
<sequence>MRFLIFFGQRLALAVPTVLILSVLVFLLQRLLPGDPALAMGGDEIDLQGLEEIRHKYGLDLPIHLQYFRWLGSALVGDLGISLRNSMGVTELLLGKLVITLQLAFASMIIAVVVGIPLGVLAASRHGTWLDTATSAVSLTSISIPHFWLGILLVLAFSVNLQWFPSSGYVPFWEDPRRSAMGFVLPSIVLGTGIAGVLMRHTRSAMLQSLGADYVRTARAKGLSERRVVLRHALRNALVPVVTLGAIEFGHLLAGAVLTEQIFSIPGFGKLLVDGVLYRDYAVVQGLVLVSAVLFILVSLTADVLYFVINPRLRG</sequence>
<dbReference type="OrthoDB" id="9805855at2"/>
<organism evidence="9 10">
    <name type="scientific">Humitalea rosea</name>
    <dbReference type="NCBI Taxonomy" id="990373"/>
    <lineage>
        <taxon>Bacteria</taxon>
        <taxon>Pseudomonadati</taxon>
        <taxon>Pseudomonadota</taxon>
        <taxon>Alphaproteobacteria</taxon>
        <taxon>Acetobacterales</taxon>
        <taxon>Roseomonadaceae</taxon>
        <taxon>Humitalea</taxon>
    </lineage>
</organism>
<keyword evidence="5 7" id="KW-1133">Transmembrane helix</keyword>
<dbReference type="Gene3D" id="1.10.3720.10">
    <property type="entry name" value="MetI-like"/>
    <property type="match status" value="1"/>
</dbReference>
<evidence type="ECO:0000256" key="4">
    <source>
        <dbReference type="ARBA" id="ARBA00022692"/>
    </source>
</evidence>
<feature type="transmembrane region" description="Helical" evidence="7">
    <location>
        <begin position="12"/>
        <end position="32"/>
    </location>
</feature>
<comment type="subcellular location">
    <subcellularLocation>
        <location evidence="1 7">Cell membrane</location>
        <topology evidence="1 7">Multi-pass membrane protein</topology>
    </subcellularLocation>
</comment>
<dbReference type="Pfam" id="PF00528">
    <property type="entry name" value="BPD_transp_1"/>
    <property type="match status" value="1"/>
</dbReference>
<feature type="transmembrane region" description="Helical" evidence="7">
    <location>
        <begin position="179"/>
        <end position="199"/>
    </location>
</feature>
<accession>A0A2W7IZB8</accession>
<dbReference type="EMBL" id="QKYU01000014">
    <property type="protein sequence ID" value="PZW44777.1"/>
    <property type="molecule type" value="Genomic_DNA"/>
</dbReference>
<feature type="transmembrane region" description="Helical" evidence="7">
    <location>
        <begin position="136"/>
        <end position="159"/>
    </location>
</feature>
<keyword evidence="3" id="KW-1003">Cell membrane</keyword>
<dbReference type="RefSeq" id="WP_111398755.1">
    <property type="nucleotide sequence ID" value="NZ_QKYU01000014.1"/>
</dbReference>
<dbReference type="InterPro" id="IPR045621">
    <property type="entry name" value="BPD_transp_1_N"/>
</dbReference>
<dbReference type="CDD" id="cd06261">
    <property type="entry name" value="TM_PBP2"/>
    <property type="match status" value="1"/>
</dbReference>
<protein>
    <submittedName>
        <fullName evidence="9">Peptide/nickel transport system permease protein</fullName>
    </submittedName>
</protein>
<evidence type="ECO:0000256" key="6">
    <source>
        <dbReference type="ARBA" id="ARBA00023136"/>
    </source>
</evidence>
<feature type="transmembrane region" description="Helical" evidence="7">
    <location>
        <begin position="97"/>
        <end position="124"/>
    </location>
</feature>
<feature type="domain" description="ABC transmembrane type-1" evidence="8">
    <location>
        <begin position="97"/>
        <end position="306"/>
    </location>
</feature>